<feature type="compositionally biased region" description="Pro residues" evidence="1">
    <location>
        <begin position="176"/>
        <end position="187"/>
    </location>
</feature>
<evidence type="ECO:0000313" key="3">
    <source>
        <dbReference type="Proteomes" id="UP000299102"/>
    </source>
</evidence>
<protein>
    <submittedName>
        <fullName evidence="2">Uncharacterized protein</fullName>
    </submittedName>
</protein>
<keyword evidence="3" id="KW-1185">Reference proteome</keyword>
<gene>
    <name evidence="2" type="ORF">EVAR_94841_1</name>
</gene>
<reference evidence="2 3" key="1">
    <citation type="journal article" date="2019" name="Commun. Biol.">
        <title>The bagworm genome reveals a unique fibroin gene that provides high tensile strength.</title>
        <authorList>
            <person name="Kono N."/>
            <person name="Nakamura H."/>
            <person name="Ohtoshi R."/>
            <person name="Tomita M."/>
            <person name="Numata K."/>
            <person name="Arakawa K."/>
        </authorList>
    </citation>
    <scope>NUCLEOTIDE SEQUENCE [LARGE SCALE GENOMIC DNA]</scope>
</reference>
<evidence type="ECO:0000256" key="1">
    <source>
        <dbReference type="SAM" id="MobiDB-lite"/>
    </source>
</evidence>
<accession>A0A4C1UH98</accession>
<sequence>MLPCKEDASARLYTPLRTYSNAQHTTLSQLPFTEAYNREQVVKAPSKRPCHLRRAVRAATEPSFPDGYRYYKLWGLPIATSTDYELLSKYTKYIKLEYPIYDIELMDVRGSSNLRASSENGRLLASTGVVTNQLPIQYAEYYTVNYEQKRPADAEAMGRDERARRRYVTRPTAARRPPPAARRPPPAVDAAINNARLTLRRPARPTRRTDIGNT</sequence>
<feature type="region of interest" description="Disordered" evidence="1">
    <location>
        <begin position="152"/>
        <end position="188"/>
    </location>
</feature>
<feature type="compositionally biased region" description="Basic and acidic residues" evidence="1">
    <location>
        <begin position="152"/>
        <end position="163"/>
    </location>
</feature>
<name>A0A4C1UH98_EUMVA</name>
<dbReference type="Proteomes" id="UP000299102">
    <property type="component" value="Unassembled WGS sequence"/>
</dbReference>
<organism evidence="2 3">
    <name type="scientific">Eumeta variegata</name>
    <name type="common">Bagworm moth</name>
    <name type="synonym">Eumeta japonica</name>
    <dbReference type="NCBI Taxonomy" id="151549"/>
    <lineage>
        <taxon>Eukaryota</taxon>
        <taxon>Metazoa</taxon>
        <taxon>Ecdysozoa</taxon>
        <taxon>Arthropoda</taxon>
        <taxon>Hexapoda</taxon>
        <taxon>Insecta</taxon>
        <taxon>Pterygota</taxon>
        <taxon>Neoptera</taxon>
        <taxon>Endopterygota</taxon>
        <taxon>Lepidoptera</taxon>
        <taxon>Glossata</taxon>
        <taxon>Ditrysia</taxon>
        <taxon>Tineoidea</taxon>
        <taxon>Psychidae</taxon>
        <taxon>Oiketicinae</taxon>
        <taxon>Eumeta</taxon>
    </lineage>
</organism>
<evidence type="ECO:0000313" key="2">
    <source>
        <dbReference type="EMBL" id="GBP25821.1"/>
    </source>
</evidence>
<dbReference type="EMBL" id="BGZK01000172">
    <property type="protein sequence ID" value="GBP25821.1"/>
    <property type="molecule type" value="Genomic_DNA"/>
</dbReference>
<proteinExistence type="predicted"/>
<comment type="caution">
    <text evidence="2">The sequence shown here is derived from an EMBL/GenBank/DDBJ whole genome shotgun (WGS) entry which is preliminary data.</text>
</comment>
<dbReference type="AlphaFoldDB" id="A0A4C1UH98"/>